<dbReference type="AlphaFoldDB" id="A0A2U2I6V2"/>
<dbReference type="Pfam" id="PF02449">
    <property type="entry name" value="Glyco_hydro_42"/>
    <property type="match status" value="1"/>
</dbReference>
<dbReference type="Pfam" id="PF08532">
    <property type="entry name" value="Glyco_hydro_42M"/>
    <property type="match status" value="1"/>
</dbReference>
<dbReference type="SUPFAM" id="SSF52317">
    <property type="entry name" value="Class I glutamine amidotransferase-like"/>
    <property type="match status" value="1"/>
</dbReference>
<dbReference type="PANTHER" id="PTHR36447:SF2">
    <property type="entry name" value="BETA-GALACTOSIDASE YESZ"/>
    <property type="match status" value="1"/>
</dbReference>
<evidence type="ECO:0000256" key="1">
    <source>
        <dbReference type="ARBA" id="ARBA00001412"/>
    </source>
</evidence>
<dbReference type="GO" id="GO:0009341">
    <property type="term" value="C:beta-galactosidase complex"/>
    <property type="evidence" value="ECO:0007669"/>
    <property type="project" value="InterPro"/>
</dbReference>
<organism evidence="14 15">
    <name type="scientific">Massilia glaciei</name>
    <dbReference type="NCBI Taxonomy" id="1524097"/>
    <lineage>
        <taxon>Bacteria</taxon>
        <taxon>Pseudomonadati</taxon>
        <taxon>Pseudomonadota</taxon>
        <taxon>Betaproteobacteria</taxon>
        <taxon>Burkholderiales</taxon>
        <taxon>Oxalobacteraceae</taxon>
        <taxon>Telluria group</taxon>
        <taxon>Massilia</taxon>
    </lineage>
</organism>
<gene>
    <name evidence="14" type="ORF">C7C56_001535</name>
</gene>
<evidence type="ECO:0000256" key="2">
    <source>
        <dbReference type="ARBA" id="ARBA00005940"/>
    </source>
</evidence>
<dbReference type="InterPro" id="IPR013780">
    <property type="entry name" value="Glyco_hydro_b"/>
</dbReference>
<dbReference type="RefSeq" id="WP_106755745.1">
    <property type="nucleotide sequence ID" value="NZ_PXWF02000021.1"/>
</dbReference>
<dbReference type="PIRSF" id="PIRSF001084">
    <property type="entry name" value="B-galactosidase"/>
    <property type="match status" value="1"/>
</dbReference>
<dbReference type="CDD" id="cd03143">
    <property type="entry name" value="A4_beta-galactosidase_middle_domain"/>
    <property type="match status" value="1"/>
</dbReference>
<comment type="similarity">
    <text evidence="2 8">Belongs to the glycosyl hydrolase 42 family.</text>
</comment>
<evidence type="ECO:0000313" key="15">
    <source>
        <dbReference type="Proteomes" id="UP000241421"/>
    </source>
</evidence>
<dbReference type="Gene3D" id="3.40.50.880">
    <property type="match status" value="1"/>
</dbReference>
<dbReference type="GO" id="GO:0005975">
    <property type="term" value="P:carbohydrate metabolic process"/>
    <property type="evidence" value="ECO:0007669"/>
    <property type="project" value="InterPro"/>
</dbReference>
<dbReference type="GO" id="GO:0046872">
    <property type="term" value="F:metal ion binding"/>
    <property type="evidence" value="ECO:0007669"/>
    <property type="project" value="UniProtKB-KW"/>
</dbReference>
<dbReference type="InterPro" id="IPR013738">
    <property type="entry name" value="Beta_galactosidase_Trimer"/>
</dbReference>
<feature type="binding site" evidence="10">
    <location>
        <position position="321"/>
    </location>
    <ligand>
        <name>substrate</name>
    </ligand>
</feature>
<feature type="active site" description="Proton donor" evidence="9">
    <location>
        <position position="142"/>
    </location>
</feature>
<comment type="catalytic activity">
    <reaction evidence="1 8">
        <text>Hydrolysis of terminal non-reducing beta-D-galactose residues in beta-D-galactosides.</text>
        <dbReference type="EC" id="3.2.1.23"/>
    </reaction>
</comment>
<feature type="binding site" evidence="10">
    <location>
        <position position="103"/>
    </location>
    <ligand>
        <name>substrate</name>
    </ligand>
</feature>
<evidence type="ECO:0000256" key="3">
    <source>
        <dbReference type="ARBA" id="ARBA00012756"/>
    </source>
</evidence>
<evidence type="ECO:0000256" key="11">
    <source>
        <dbReference type="PIRSR" id="PIRSR001084-3"/>
    </source>
</evidence>
<dbReference type="PANTHER" id="PTHR36447">
    <property type="entry name" value="BETA-GALACTOSIDASE GANA"/>
    <property type="match status" value="1"/>
</dbReference>
<dbReference type="Gene3D" id="3.20.20.80">
    <property type="entry name" value="Glycosidases"/>
    <property type="match status" value="1"/>
</dbReference>
<dbReference type="InterPro" id="IPR003476">
    <property type="entry name" value="Glyco_hydro_42"/>
</dbReference>
<dbReference type="EMBL" id="PXWF02000021">
    <property type="protein sequence ID" value="PWF55486.1"/>
    <property type="molecule type" value="Genomic_DNA"/>
</dbReference>
<evidence type="ECO:0000256" key="8">
    <source>
        <dbReference type="PIRNR" id="PIRNR001084"/>
    </source>
</evidence>
<dbReference type="SUPFAM" id="SSF51011">
    <property type="entry name" value="Glycosyl hydrolase domain"/>
    <property type="match status" value="1"/>
</dbReference>
<dbReference type="InterPro" id="IPR013529">
    <property type="entry name" value="Glyco_hydro_42_N"/>
</dbReference>
<evidence type="ECO:0000256" key="10">
    <source>
        <dbReference type="PIRSR" id="PIRSR001084-2"/>
    </source>
</evidence>
<protein>
    <recommendedName>
        <fullName evidence="3 8">Beta-galactosidase</fullName>
        <shortName evidence="8">Beta-gal</shortName>
        <ecNumber evidence="3 8">3.2.1.23</ecNumber>
    </recommendedName>
</protein>
<feature type="domain" description="Beta-galactosidase trimerisation" evidence="13">
    <location>
        <begin position="405"/>
        <end position="596"/>
    </location>
</feature>
<evidence type="ECO:0000256" key="6">
    <source>
        <dbReference type="ARBA" id="ARBA00022833"/>
    </source>
</evidence>
<evidence type="ECO:0000313" key="14">
    <source>
        <dbReference type="EMBL" id="PWF55486.1"/>
    </source>
</evidence>
<proteinExistence type="inferred from homology"/>
<evidence type="ECO:0000256" key="9">
    <source>
        <dbReference type="PIRSR" id="PIRSR001084-1"/>
    </source>
</evidence>
<evidence type="ECO:0000256" key="7">
    <source>
        <dbReference type="ARBA" id="ARBA00023295"/>
    </source>
</evidence>
<keyword evidence="15" id="KW-1185">Reference proteome</keyword>
<reference evidence="14 15" key="1">
    <citation type="submission" date="2018-04" db="EMBL/GenBank/DDBJ databases">
        <title>Massilia violaceinigra sp. nov., a novel purple-pigmented bacterium isolated from Tianshan glacier, Xinjiang, China.</title>
        <authorList>
            <person name="Wang H."/>
        </authorList>
    </citation>
    <scope>NUCLEOTIDE SEQUENCE [LARGE SCALE GENOMIC DNA]</scope>
    <source>
        <strain evidence="14 15">B448-2</strain>
    </source>
</reference>
<keyword evidence="6 11" id="KW-0862">Zinc</keyword>
<dbReference type="OrthoDB" id="9800974at2"/>
<keyword evidence="5 8" id="KW-0378">Hydrolase</keyword>
<feature type="binding site" evidence="11">
    <location>
        <position position="107"/>
    </location>
    <ligand>
        <name>Zn(2+)</name>
        <dbReference type="ChEBI" id="CHEBI:29105"/>
    </ligand>
</feature>
<evidence type="ECO:0000256" key="4">
    <source>
        <dbReference type="ARBA" id="ARBA00022723"/>
    </source>
</evidence>
<dbReference type="InterPro" id="IPR029062">
    <property type="entry name" value="Class_I_gatase-like"/>
</dbReference>
<feature type="binding site" evidence="10">
    <location>
        <position position="141"/>
    </location>
    <ligand>
        <name>substrate</name>
    </ligand>
</feature>
<dbReference type="Gene3D" id="2.60.40.1180">
    <property type="entry name" value="Golgi alpha-mannosidase II"/>
    <property type="match status" value="1"/>
</dbReference>
<dbReference type="EC" id="3.2.1.23" evidence="3 8"/>
<keyword evidence="7 8" id="KW-0326">Glycosidase</keyword>
<comment type="caution">
    <text evidence="14">The sequence shown here is derived from an EMBL/GenBank/DDBJ whole genome shotgun (WGS) entry which is preliminary data.</text>
</comment>
<feature type="active site" description="Nucleophile" evidence="9">
    <location>
        <position position="313"/>
    </location>
</feature>
<evidence type="ECO:0000259" key="12">
    <source>
        <dbReference type="Pfam" id="PF02449"/>
    </source>
</evidence>
<dbReference type="Proteomes" id="UP000241421">
    <property type="component" value="Unassembled WGS sequence"/>
</dbReference>
<feature type="domain" description="Glycoside hydrolase family 42 N-terminal" evidence="12">
    <location>
        <begin position="6"/>
        <end position="390"/>
    </location>
</feature>
<evidence type="ECO:0000259" key="13">
    <source>
        <dbReference type="Pfam" id="PF08532"/>
    </source>
</evidence>
<dbReference type="InterPro" id="IPR017853">
    <property type="entry name" value="GH"/>
</dbReference>
<sequence>MKLGVCYYPEQWPEQMWDDDARRMKSMGISLVRIAEFAWSRIEPAPGQLVWDWLDRAIETLHRHGLQVVMCTPTATPPKWLVDRDPGMLAVDQHGRARAFGSRRHYCFSHRGYRAEAVRISELVAQRYGEHPAVAAWQTDNEYGCHDTIVSYSEAAREGFRAWLERRYGDIGTLNTQWGTVFWSQEYNGFDQIDPPIGTVTEANPAHRLDYRRFASDEVVAFNRLQTDLLRRRSPGRPVSHNFMGFFTEFNHYDVARDLDIATWDSYPLGFTQNFFLAPAEKARWARIGHPDIAAFHHDLYRGMCNGRWWVMEQQPGPVNWAQWNPAPAAGVVRLWSWQAFAHGAEVVSYFRWRQAPFAQEQMHAGLNRCDNTLDIGGEEATQVAREVRELARHVGGQRVVPSTRVALVFDYEAQWMAQITPHGADFNYLELAFEVYSQLRQLGLDVDIVGPHAAVADYALLVLPSQMHVGEQLAQRLRTFAGAIVMGPRTASKTEGFSLADGAAAALLALVAGVRVLQVESLPPGVSDPVHGLPQPACAGRWREWLELNGAVAEARFEDGRCAVARNGLCRYVGAWLDAAGWRAVLAAAATSAGIETVDLPADVRISRLDGLVFAFNFSQREVGWKPAQASLRVLGDETLGPLQMSIWKLSDAVAGH</sequence>
<dbReference type="SUPFAM" id="SSF51445">
    <property type="entry name" value="(Trans)glycosidases"/>
    <property type="match status" value="1"/>
</dbReference>
<keyword evidence="4 11" id="KW-0479">Metal-binding</keyword>
<accession>A0A2U2I6V2</accession>
<name>A0A2U2I6V2_9BURK</name>
<evidence type="ECO:0000256" key="5">
    <source>
        <dbReference type="ARBA" id="ARBA00022801"/>
    </source>
</evidence>
<dbReference type="GO" id="GO:0004565">
    <property type="term" value="F:beta-galactosidase activity"/>
    <property type="evidence" value="ECO:0007669"/>
    <property type="project" value="UniProtKB-EC"/>
</dbReference>